<reference evidence="2" key="1">
    <citation type="submission" date="2014-03" db="EMBL/GenBank/DDBJ databases">
        <authorList>
            <person name="Adhikary N."/>
        </authorList>
    </citation>
    <scope>NUCLEOTIDE SEQUENCE</scope>
    <source>
        <strain evidence="2">Kalyani</strain>
    </source>
</reference>
<keyword evidence="1" id="KW-0472">Membrane</keyword>
<proteinExistence type="predicted"/>
<keyword evidence="1" id="KW-1133">Transmembrane helix</keyword>
<sequence length="276" mass="31453">GPLKFKSYIERTVITSTGVAFRSMEDLLEEVNRQLMMLQQRPMRVRLKRRQGKNSQKILFFNIIINVIIGFLHLLWRFMFLLFLPLLLIKFPRNLRNGLPRTWWMPLRGLDPVLWRVIVERGRPCGLGRWVHITTYVVTTLALRSTVMTPGTTSLMTSIPTTSTLRNSWGPKGTGNQIRNTESQFKLKVEFPLSSSAIQDPIPAIRVLGGKEFPHSKIGALKNANFISLERPLYSSSNQSATTRPRRDHASSPLYIYCGRAISEVTFPTLTRAGGE</sequence>
<evidence type="ECO:0000313" key="2">
    <source>
        <dbReference type="EMBL" id="CDO49994.1"/>
    </source>
</evidence>
<feature type="transmembrane region" description="Helical" evidence="1">
    <location>
        <begin position="58"/>
        <end position="88"/>
    </location>
</feature>
<feature type="non-terminal residue" evidence="2">
    <location>
        <position position="1"/>
    </location>
</feature>
<accession>X5MK23</accession>
<protein>
    <submittedName>
        <fullName evidence="2">Replication initiation protein</fullName>
    </submittedName>
</protein>
<name>X5MK23_9GEMI</name>
<evidence type="ECO:0000256" key="1">
    <source>
        <dbReference type="SAM" id="Phobius"/>
    </source>
</evidence>
<reference evidence="2" key="2">
    <citation type="submission" date="2014-04" db="EMBL/GenBank/DDBJ databases">
        <title>Chilli leaf curl virus replication initiation protein gene, partial cds.</title>
        <authorList>
            <person name="Chattapadhyay N."/>
            <person name="Tarafdar J."/>
            <person name="Adhikary N.K."/>
        </authorList>
    </citation>
    <scope>NUCLEOTIDE SEQUENCE</scope>
    <source>
        <strain evidence="2">Kalyani</strain>
    </source>
</reference>
<dbReference type="EMBL" id="HG969195">
    <property type="protein sequence ID" value="CDO49994.1"/>
    <property type="molecule type" value="Genomic_DNA"/>
</dbReference>
<organism evidence="2">
    <name type="scientific">Chilli leaf curl virus</name>
    <dbReference type="NCBI Taxonomy" id="172278"/>
    <lineage>
        <taxon>Viruses</taxon>
        <taxon>Monodnaviria</taxon>
        <taxon>Shotokuvirae</taxon>
        <taxon>Cressdnaviricota</taxon>
        <taxon>Repensiviricetes</taxon>
        <taxon>Geplafuvirales</taxon>
        <taxon>Geminiviridae</taxon>
        <taxon>Begomovirus</taxon>
        <taxon>Begomovirus chillicapsici</taxon>
    </lineage>
</organism>
<feature type="non-terminal residue" evidence="2">
    <location>
        <position position="276"/>
    </location>
</feature>
<keyword evidence="1" id="KW-0812">Transmembrane</keyword>
<gene>
    <name evidence="2" type="primary">AC1</name>
</gene>